<keyword evidence="1" id="KW-0479">Metal-binding</keyword>
<dbReference type="CDD" id="cd01650">
    <property type="entry name" value="RT_nLTR_like"/>
    <property type="match status" value="1"/>
</dbReference>
<dbReference type="EMBL" id="WHWC01000018">
    <property type="protein sequence ID" value="KAG8365371.1"/>
    <property type="molecule type" value="Genomic_DNA"/>
</dbReference>
<dbReference type="InterPro" id="IPR036312">
    <property type="entry name" value="Bifun_inhib/LTP/seed_sf"/>
</dbReference>
<dbReference type="Proteomes" id="UP000826271">
    <property type="component" value="Unassembled WGS sequence"/>
</dbReference>
<keyword evidence="3" id="KW-0732">Signal</keyword>
<dbReference type="PANTHER" id="PTHR33116:SF70">
    <property type="entry name" value="NON-LTR RETROELEMENT REVERSE TRANSCRIPTASE-LIKE PROTEIN"/>
    <property type="match status" value="1"/>
</dbReference>
<feature type="compositionally biased region" description="Basic and acidic residues" evidence="2">
    <location>
        <begin position="174"/>
        <end position="191"/>
    </location>
</feature>
<feature type="region of interest" description="Disordered" evidence="2">
    <location>
        <begin position="422"/>
        <end position="451"/>
    </location>
</feature>
<keyword evidence="1" id="KW-0863">Zinc-finger</keyword>
<dbReference type="GO" id="GO:0003676">
    <property type="term" value="F:nucleic acid binding"/>
    <property type="evidence" value="ECO:0007669"/>
    <property type="project" value="InterPro"/>
</dbReference>
<dbReference type="AlphaFoldDB" id="A0AAV6WBT4"/>
<dbReference type="InterPro" id="IPR043502">
    <property type="entry name" value="DNA/RNA_pol_sf"/>
</dbReference>
<dbReference type="Pfam" id="PF00078">
    <property type="entry name" value="RVT_1"/>
    <property type="match status" value="1"/>
</dbReference>
<evidence type="ECO:0000259" key="4">
    <source>
        <dbReference type="PROSITE" id="PS50158"/>
    </source>
</evidence>
<dbReference type="PANTHER" id="PTHR33116">
    <property type="entry name" value="REVERSE TRANSCRIPTASE ZINC-BINDING DOMAIN-CONTAINING PROTEIN-RELATED-RELATED"/>
    <property type="match status" value="1"/>
</dbReference>
<evidence type="ECO:0000313" key="6">
    <source>
        <dbReference type="EMBL" id="KAG8365371.1"/>
    </source>
</evidence>
<evidence type="ECO:0008006" key="8">
    <source>
        <dbReference type="Google" id="ProtNLM"/>
    </source>
</evidence>
<feature type="domain" description="CCHC-type" evidence="4">
    <location>
        <begin position="405"/>
        <end position="418"/>
    </location>
</feature>
<dbReference type="SUPFAM" id="SSF56672">
    <property type="entry name" value="DNA/RNA polymerases"/>
    <property type="match status" value="1"/>
</dbReference>
<evidence type="ECO:0000256" key="1">
    <source>
        <dbReference type="PROSITE-ProRule" id="PRU00047"/>
    </source>
</evidence>
<dbReference type="InterPro" id="IPR000477">
    <property type="entry name" value="RT_dom"/>
</dbReference>
<dbReference type="PROSITE" id="PS50878">
    <property type="entry name" value="RT_POL"/>
    <property type="match status" value="1"/>
</dbReference>
<evidence type="ECO:0000256" key="3">
    <source>
        <dbReference type="SAM" id="SignalP"/>
    </source>
</evidence>
<dbReference type="GO" id="GO:0008270">
    <property type="term" value="F:zinc ion binding"/>
    <property type="evidence" value="ECO:0007669"/>
    <property type="project" value="UniProtKB-KW"/>
</dbReference>
<feature type="chain" id="PRO_5043338951" description="CCHC-type domain-containing protein" evidence="3">
    <location>
        <begin position="29"/>
        <end position="997"/>
    </location>
</feature>
<dbReference type="Pfam" id="PF14111">
    <property type="entry name" value="DUF4283"/>
    <property type="match status" value="1"/>
</dbReference>
<dbReference type="InterPro" id="IPR001878">
    <property type="entry name" value="Znf_CCHC"/>
</dbReference>
<feature type="domain" description="Reverse transcriptase" evidence="5">
    <location>
        <begin position="651"/>
        <end position="907"/>
    </location>
</feature>
<evidence type="ECO:0000256" key="2">
    <source>
        <dbReference type="SAM" id="MobiDB-lite"/>
    </source>
</evidence>
<feature type="region of interest" description="Disordered" evidence="2">
    <location>
        <begin position="168"/>
        <end position="211"/>
    </location>
</feature>
<comment type="caution">
    <text evidence="6">The sequence shown here is derived from an EMBL/GenBank/DDBJ whole genome shotgun (WGS) entry which is preliminary data.</text>
</comment>
<feature type="region of interest" description="Disordered" evidence="2">
    <location>
        <begin position="573"/>
        <end position="611"/>
    </location>
</feature>
<sequence length="997" mass="111947">MEMSIKLSKYMIVLCLGLLILTVNPGHAQLDCVTGILPSLLPCQSFLTSLVPLLPTSDCCAAAKNFTGLGDSNSLCKCLKLDILNILPFKLDLIPNLCGLNGLLSVLGFIRSAEGINHGMVYHIEIIRRNELKGKSHQASADEYRFNGSPTFFSPAFSLGPSMDTTLLPSFSGEGKEQGERSPKKVKKDDSSNMDEDNNSEPVEEESMKKKPFYSETLAEKGKAPQRSNEHIPFDEESMINLEFITVAPISPSSIIPFIRLEVNYAKSLRKPWAEALILKMDGRSMNFNIFSAKIDSMWQLHEDFELVDLGYNCYLLKLRCNEKAEFILTKGPWRVFSNYINVCKWFQGFKASTWVRILEFSVELYQPEILFVIAKFDITKPLLPAVDVEGTRYHITYENLSVICFSCGRVGHKTFECSATSPEGVKSNTTNRKEKNTSAMAVDTSESVEVTPETAVWQPHKIKPKGDDGDKKTSPNAFNALLQEKGLTSSNGAHVERRKPKTLELVKGTKFTFKETGVDKPLPTVPDRDLISQDFNANLNHVTPLTFGTSTNNISDPSSSVNISPLRPFSNLQHGKLGGGGHDEISPACVPENRPSIGQRRTNEETPFSHWDSNIDAMTLELEMFLSHGERLRQEAVARALTAQVAESIWAIADKERPIALCNVRYKLITKTITLLLKPMMDKLVSPMQSSFIPRRGTHDNILLFQEMVHTLRHTKHRKGGMILKIDLEKAYDKVNWAFLRQTLIFFGFPDSTVRLIFFCVTCSQPRILWNGKPLPAFEPSCGLQQGDPLSPYLFVLCMERLAYIIEETVTEEFWEPVEACRGGPKLSHLFFADDFILFLRATVSNATKIRQVLNRFSGALGLQINLGKSKVFFSRNLCNNCQRRLASNLGLGRTNDLGKYLGVPIHHGRVTPALYRPLIEKVQSRLSNWKARLLSMPALATLIQSVTSAMPSHVMHTAWLPTGVFKQLDKMNRAFLWAKDGNPRKMHTVRWSTVT</sequence>
<protein>
    <recommendedName>
        <fullName evidence="8">CCHC-type domain-containing protein</fullName>
    </recommendedName>
</protein>
<accession>A0AAV6WBT4</accession>
<keyword evidence="1" id="KW-0862">Zinc</keyword>
<reference evidence="6" key="1">
    <citation type="submission" date="2019-10" db="EMBL/GenBank/DDBJ databases">
        <authorList>
            <person name="Zhang R."/>
            <person name="Pan Y."/>
            <person name="Wang J."/>
            <person name="Ma R."/>
            <person name="Yu S."/>
        </authorList>
    </citation>
    <scope>NUCLEOTIDE SEQUENCE</scope>
    <source>
        <strain evidence="6">LA-IB0</strain>
        <tissue evidence="6">Leaf</tissue>
    </source>
</reference>
<evidence type="ECO:0000259" key="5">
    <source>
        <dbReference type="PROSITE" id="PS50878"/>
    </source>
</evidence>
<keyword evidence="7" id="KW-1185">Reference proteome</keyword>
<name>A0AAV6WBT4_9LAMI</name>
<dbReference type="InterPro" id="IPR025558">
    <property type="entry name" value="DUF4283"/>
</dbReference>
<evidence type="ECO:0000313" key="7">
    <source>
        <dbReference type="Proteomes" id="UP000826271"/>
    </source>
</evidence>
<gene>
    <name evidence="6" type="ORF">BUALT_Bualt18G0097700</name>
</gene>
<proteinExistence type="predicted"/>
<dbReference type="PROSITE" id="PS50158">
    <property type="entry name" value="ZF_CCHC"/>
    <property type="match status" value="1"/>
</dbReference>
<feature type="compositionally biased region" description="Polar residues" evidence="2">
    <location>
        <begin position="422"/>
        <end position="431"/>
    </location>
</feature>
<feature type="compositionally biased region" description="Acidic residues" evidence="2">
    <location>
        <begin position="192"/>
        <end position="205"/>
    </location>
</feature>
<organism evidence="6 7">
    <name type="scientific">Buddleja alternifolia</name>
    <dbReference type="NCBI Taxonomy" id="168488"/>
    <lineage>
        <taxon>Eukaryota</taxon>
        <taxon>Viridiplantae</taxon>
        <taxon>Streptophyta</taxon>
        <taxon>Embryophyta</taxon>
        <taxon>Tracheophyta</taxon>
        <taxon>Spermatophyta</taxon>
        <taxon>Magnoliopsida</taxon>
        <taxon>eudicotyledons</taxon>
        <taxon>Gunneridae</taxon>
        <taxon>Pentapetalae</taxon>
        <taxon>asterids</taxon>
        <taxon>lamiids</taxon>
        <taxon>Lamiales</taxon>
        <taxon>Scrophulariaceae</taxon>
        <taxon>Buddlejeae</taxon>
        <taxon>Buddleja</taxon>
    </lineage>
</organism>
<feature type="signal peptide" evidence="3">
    <location>
        <begin position="1"/>
        <end position="28"/>
    </location>
</feature>
<dbReference type="SUPFAM" id="SSF47699">
    <property type="entry name" value="Bifunctional inhibitor/lipid-transfer protein/seed storage 2S albumin"/>
    <property type="match status" value="1"/>
</dbReference>